<feature type="transmembrane region" description="Helical" evidence="1">
    <location>
        <begin position="337"/>
        <end position="359"/>
    </location>
</feature>
<reference evidence="4" key="1">
    <citation type="journal article" date="2019" name="Int. J. Syst. Evol. Microbiol.">
        <title>The Global Catalogue of Microorganisms (GCM) 10K type strain sequencing project: providing services to taxonomists for standard genome sequencing and annotation.</title>
        <authorList>
            <consortium name="The Broad Institute Genomics Platform"/>
            <consortium name="The Broad Institute Genome Sequencing Center for Infectious Disease"/>
            <person name="Wu L."/>
            <person name="Ma J."/>
        </authorList>
    </citation>
    <scope>NUCLEOTIDE SEQUENCE [LARGE SCALE GENOMIC DNA]</scope>
    <source>
        <strain evidence="4">CCUG 54356</strain>
    </source>
</reference>
<dbReference type="Proteomes" id="UP001597264">
    <property type="component" value="Unassembled WGS sequence"/>
</dbReference>
<feature type="transmembrane region" description="Helical" evidence="1">
    <location>
        <begin position="147"/>
        <end position="170"/>
    </location>
</feature>
<dbReference type="GO" id="GO:0016746">
    <property type="term" value="F:acyltransferase activity"/>
    <property type="evidence" value="ECO:0007669"/>
    <property type="project" value="UniProtKB-KW"/>
</dbReference>
<feature type="transmembrane region" description="Helical" evidence="1">
    <location>
        <begin position="66"/>
        <end position="86"/>
    </location>
</feature>
<keyword evidence="3" id="KW-0012">Acyltransferase</keyword>
<dbReference type="PANTHER" id="PTHR23028:SF131">
    <property type="entry name" value="BLR2367 PROTEIN"/>
    <property type="match status" value="1"/>
</dbReference>
<proteinExistence type="predicted"/>
<gene>
    <name evidence="3" type="ORF">ACFQ2X_04865</name>
</gene>
<organism evidence="3 4">
    <name type="scientific">Microbulbifer celer</name>
    <dbReference type="NCBI Taxonomy" id="435905"/>
    <lineage>
        <taxon>Bacteria</taxon>
        <taxon>Pseudomonadati</taxon>
        <taxon>Pseudomonadota</taxon>
        <taxon>Gammaproteobacteria</taxon>
        <taxon>Cellvibrionales</taxon>
        <taxon>Microbulbiferaceae</taxon>
        <taxon>Microbulbifer</taxon>
    </lineage>
</organism>
<dbReference type="InterPro" id="IPR002656">
    <property type="entry name" value="Acyl_transf_3_dom"/>
</dbReference>
<feature type="transmembrane region" description="Helical" evidence="1">
    <location>
        <begin position="177"/>
        <end position="193"/>
    </location>
</feature>
<evidence type="ECO:0000256" key="1">
    <source>
        <dbReference type="SAM" id="Phobius"/>
    </source>
</evidence>
<keyword evidence="1" id="KW-1133">Transmembrane helix</keyword>
<evidence type="ECO:0000259" key="2">
    <source>
        <dbReference type="Pfam" id="PF01757"/>
    </source>
</evidence>
<evidence type="ECO:0000313" key="3">
    <source>
        <dbReference type="EMBL" id="MFD1215922.1"/>
    </source>
</evidence>
<keyword evidence="1" id="KW-0472">Membrane</keyword>
<accession>A0ABW3U516</accession>
<name>A0ABW3U516_9GAMM</name>
<sequence>MHPVQGGAAAKSVMGAVVARLDRLDALRGIAALLVVWQHTSESFVKIPGVAERGSWLADLAWSVDFGRIGVVCFFLISGFIIPHSFSSGPGALKKFAIRRLFRLYPVYWVSILVALMAGSILANRHWEPIAVITNLSMMQKLLGQEHIQGLYWTLQVELIFYILCACLFFSGKMKNMVFLTFFAGGCLFVFVGQELLLRSIAGEESISAELRYIPYFLSIMFCGTLLRAVFWEEHPLSRKLFFLTAPAAAFGIPALVLMLHFLGFSVVDQPVRFGAAYLIALAIFLLAIFIPWRVPGILAWFGLISYSIYLFHPVAMRIVHWTNKQSWAGFTENWALWVYMSAGFAITLLIATCTFYLIERPAIAVGRRLSRRKVMTEGMAVT</sequence>
<evidence type="ECO:0000313" key="4">
    <source>
        <dbReference type="Proteomes" id="UP001597264"/>
    </source>
</evidence>
<comment type="caution">
    <text evidence="3">The sequence shown here is derived from an EMBL/GenBank/DDBJ whole genome shotgun (WGS) entry which is preliminary data.</text>
</comment>
<protein>
    <submittedName>
        <fullName evidence="3">Acyltransferase family protein</fullName>
        <ecNumber evidence="3">2.3.-.-</ecNumber>
    </submittedName>
</protein>
<feature type="transmembrane region" description="Helical" evidence="1">
    <location>
        <begin position="298"/>
        <end position="317"/>
    </location>
</feature>
<dbReference type="InterPro" id="IPR050879">
    <property type="entry name" value="Acyltransferase_3"/>
</dbReference>
<feature type="transmembrane region" description="Helical" evidence="1">
    <location>
        <begin position="213"/>
        <end position="231"/>
    </location>
</feature>
<dbReference type="Pfam" id="PF01757">
    <property type="entry name" value="Acyl_transf_3"/>
    <property type="match status" value="1"/>
</dbReference>
<dbReference type="EC" id="2.3.-.-" evidence="3"/>
<keyword evidence="1" id="KW-0812">Transmembrane</keyword>
<feature type="transmembrane region" description="Helical" evidence="1">
    <location>
        <begin position="107"/>
        <end position="127"/>
    </location>
</feature>
<feature type="transmembrane region" description="Helical" evidence="1">
    <location>
        <begin position="274"/>
        <end position="291"/>
    </location>
</feature>
<feature type="domain" description="Acyltransferase 3" evidence="2">
    <location>
        <begin position="23"/>
        <end position="354"/>
    </location>
</feature>
<dbReference type="PANTHER" id="PTHR23028">
    <property type="entry name" value="ACETYLTRANSFERASE"/>
    <property type="match status" value="1"/>
</dbReference>
<dbReference type="RefSeq" id="WP_230436253.1">
    <property type="nucleotide sequence ID" value="NZ_CP087715.1"/>
</dbReference>
<feature type="transmembrane region" description="Helical" evidence="1">
    <location>
        <begin position="243"/>
        <end position="268"/>
    </location>
</feature>
<keyword evidence="3" id="KW-0808">Transferase</keyword>
<keyword evidence="4" id="KW-1185">Reference proteome</keyword>
<dbReference type="EMBL" id="JBHTLR010000005">
    <property type="protein sequence ID" value="MFD1215922.1"/>
    <property type="molecule type" value="Genomic_DNA"/>
</dbReference>